<organismHost>
    <name type="scientific">Saccharolobus islandicus</name>
    <name type="common">Sulfolobus islandicus</name>
    <dbReference type="NCBI Taxonomy" id="43080"/>
</organismHost>
<accession>Q5W360</accession>
<protein>
    <submittedName>
        <fullName evidence="1">Uncharacterized protein</fullName>
    </submittedName>
</protein>
<dbReference type="EMBL" id="AJ703802">
    <property type="protein sequence ID" value="CAG28273.1"/>
    <property type="molecule type" value="Genomic_DNA"/>
</dbReference>
<proteinExistence type="predicted"/>
<evidence type="ECO:0000313" key="1">
    <source>
        <dbReference type="EMBL" id="CAG28273.1"/>
    </source>
</evidence>
<organism evidence="1">
    <name type="scientific">Sulfolobus islandicus rod-shaped virus 1</name>
    <name type="common">SIRV-1</name>
    <name type="synonym">Sulfolobus virus SIRV-1</name>
    <dbReference type="NCBI Taxonomy" id="157898"/>
    <lineage>
        <taxon>Viruses</taxon>
        <taxon>Adnaviria</taxon>
        <taxon>Zilligvirae</taxon>
        <taxon>Taleaviricota</taxon>
        <taxon>Tokiviricetes</taxon>
        <taxon>Ligamenvirales</taxon>
        <taxon>Rudiviridae</taxon>
        <taxon>Icerudivirus</taxon>
        <taxon>Icerudivirus kverkfjoellense</taxon>
        <taxon>Icerudivirus SIRV1</taxon>
    </lineage>
</organism>
<name>Q5W360_SIRV1</name>
<reference evidence="1" key="1">
    <citation type="submission" date="2004-05" db="EMBL/GenBank/DDBJ databases">
        <title>Multiple variants of the archaeal rudivirus SIRV1: evolution of a population of DNA virus species.</title>
        <authorList>
            <person name="Peng X."/>
            <person name="Phan H."/>
            <person name="Kessler A."/>
            <person name="Garrett R.A."/>
            <person name="Prangishvili D."/>
        </authorList>
    </citation>
    <scope>NUCLEOTIDE SEQUENCE</scope>
</reference>
<sequence>MVKMGVTQELRQTIEEIKKLLQSDVTGVEVINFREPINIHIYELQTIIDILTYNDGKHYWFIAGTERKRYDLFVFDNEKELKRIIIESHFNVERIFIMSIQLIRYPR</sequence>